<dbReference type="PANTHER" id="PTHR39624">
    <property type="entry name" value="PROTEIN INVOLVED IN RIMO-MEDIATED BETA-METHYLTHIOLATION OF RIBOSOMAL PROTEIN S12 YCAO"/>
    <property type="match status" value="1"/>
</dbReference>
<dbReference type="InterPro" id="IPR015946">
    <property type="entry name" value="KH_dom-like_a/b"/>
</dbReference>
<dbReference type="STRING" id="47864.GA0070560_12919"/>
<proteinExistence type="predicted"/>
<dbReference type="Proteomes" id="UP000199408">
    <property type="component" value="Unassembled WGS sequence"/>
</dbReference>
<dbReference type="InterPro" id="IPR036102">
    <property type="entry name" value="OsmC/Ohrsf"/>
</dbReference>
<dbReference type="AlphaFoldDB" id="A0A1C5JEF1"/>
<reference evidence="2" key="1">
    <citation type="submission" date="2016-06" db="EMBL/GenBank/DDBJ databases">
        <authorList>
            <person name="Varghese N."/>
        </authorList>
    </citation>
    <scope>NUCLEOTIDE SEQUENCE [LARGE SCALE GENOMIC DNA]</scope>
    <source>
        <strain evidence="2">DSM 43171</strain>
    </source>
</reference>
<dbReference type="RefSeq" id="WP_245675714.1">
    <property type="nucleotide sequence ID" value="NZ_FMDN01000029.1"/>
</dbReference>
<gene>
    <name evidence="1" type="ORF">GA0070560_12919</name>
</gene>
<dbReference type="InterPro" id="IPR003718">
    <property type="entry name" value="OsmC/Ohr_fam"/>
</dbReference>
<keyword evidence="2" id="KW-1185">Reference proteome</keyword>
<organism evidence="1 2">
    <name type="scientific">Micromonospora halophytica</name>
    <dbReference type="NCBI Taxonomy" id="47864"/>
    <lineage>
        <taxon>Bacteria</taxon>
        <taxon>Bacillati</taxon>
        <taxon>Actinomycetota</taxon>
        <taxon>Actinomycetes</taxon>
        <taxon>Micromonosporales</taxon>
        <taxon>Micromonosporaceae</taxon>
        <taxon>Micromonospora</taxon>
    </lineage>
</organism>
<dbReference type="SUPFAM" id="SSF82784">
    <property type="entry name" value="OsmC-like"/>
    <property type="match status" value="1"/>
</dbReference>
<dbReference type="Gene3D" id="3.30.300.20">
    <property type="match status" value="1"/>
</dbReference>
<dbReference type="Pfam" id="PF02566">
    <property type="entry name" value="OsmC"/>
    <property type="match status" value="1"/>
</dbReference>
<protein>
    <submittedName>
        <fullName evidence="1">Uncharacterized OsmC-related protein</fullName>
    </submittedName>
</protein>
<dbReference type="PANTHER" id="PTHR39624:SF2">
    <property type="entry name" value="OSMC-LIKE PROTEIN"/>
    <property type="match status" value="1"/>
</dbReference>
<name>A0A1C5JEF1_9ACTN</name>
<accession>A0A1C5JEF1</accession>
<dbReference type="EMBL" id="FMDN01000029">
    <property type="protein sequence ID" value="SCG68950.1"/>
    <property type="molecule type" value="Genomic_DNA"/>
</dbReference>
<sequence>MATDKQEDDMRQQAEVSTRQIDARFLDGEAYEFTARGHRVRVDQPVTDGGDDTAPTPVELFVGSLTTCVAFYAGRYLTRHGLSRDGLRVRADYEMAADRPARVATLRLTVHVPPGLPADRRAALLAVASHCTVGNTLAAAPDVSVELA</sequence>
<evidence type="ECO:0000313" key="1">
    <source>
        <dbReference type="EMBL" id="SCG68950.1"/>
    </source>
</evidence>
<evidence type="ECO:0000313" key="2">
    <source>
        <dbReference type="Proteomes" id="UP000199408"/>
    </source>
</evidence>